<evidence type="ECO:0000256" key="1">
    <source>
        <dbReference type="ARBA" id="ARBA00022741"/>
    </source>
</evidence>
<keyword evidence="1" id="KW-0547">Nucleotide-binding</keyword>
<accession>A0A2T2X9X9</accession>
<keyword evidence="3" id="KW-0805">Transcription regulation</keyword>
<dbReference type="GO" id="GO:0006355">
    <property type="term" value="P:regulation of DNA-templated transcription"/>
    <property type="evidence" value="ECO:0007669"/>
    <property type="project" value="InterPro"/>
</dbReference>
<comment type="caution">
    <text evidence="7">The sequence shown here is derived from an EMBL/GenBank/DDBJ whole genome shotgun (WGS) entry which is preliminary data.</text>
</comment>
<dbReference type="PROSITE" id="PS00676">
    <property type="entry name" value="SIGMA54_INTERACT_2"/>
    <property type="match status" value="1"/>
</dbReference>
<dbReference type="InterPro" id="IPR002197">
    <property type="entry name" value="HTH_Fis"/>
</dbReference>
<dbReference type="Gene3D" id="1.10.8.60">
    <property type="match status" value="1"/>
</dbReference>
<dbReference type="InterPro" id="IPR027417">
    <property type="entry name" value="P-loop_NTPase"/>
</dbReference>
<sequence length="659" mass="73401">MQSDLVVRTVQEGIHHAISETEQTWERFVRFRGHDPGEGRGVVMDSWKRCRSLDMAPEVSAARKLVKESVVEDLWANHLLHENLVPYIHSLTDTMMPSRHLVVFTDADGLILKVTGESAIRQAAEKMNFVPGSNWREDQAGTNAIGTCLFLGAPVQIFAAEHFCAPVHPWTCSAAPITDPATHQVLGVIDLTGFREYHHPHSLAVVQSIARAIEDRLRDTLELERFAIFGEYLELAARYPDTLLIALDRGAQVIRCSSSIWDHGWIDEQNQLRLLPDGYAHKEDGTTWEVESPNGRYKWILHHCYRHHQRVGTIIQAVPVFALGGRFKPQQAYSKSHDKEDTPMSLASFSSLIGKAPKFLEAVNQARSVARHDSPVLLLGETGTGKELMAQAIHSASHRAAGAFIAVNCGAFPHELIGSELFGFEGGSFTGAAKEGRAGKFEAADGGTIFLDEIGELPVSLQPYLLRVLDTGEITRIGSHFSRHLELRIIAATNQNLETMVDKGTFRRDLFYRLNVVPIILPPVRERPGDAIRILEYFLKRSAQKTGLPVPAISPAVAVVIENYPWKGNVREIRNVSERIMAARPSNGVVSLHDLPESFHDVVAHVRQSSLSDAGLRKQEMDWILHVLDECNGNISLAAKRLGIHRSTLYRKLGKREKP</sequence>
<dbReference type="PANTHER" id="PTHR32071">
    <property type="entry name" value="TRANSCRIPTIONAL REGULATORY PROTEIN"/>
    <property type="match status" value="1"/>
</dbReference>
<dbReference type="Pfam" id="PF02954">
    <property type="entry name" value="HTH_8"/>
    <property type="match status" value="1"/>
</dbReference>
<evidence type="ECO:0000259" key="6">
    <source>
        <dbReference type="PROSITE" id="PS50045"/>
    </source>
</evidence>
<evidence type="ECO:0000313" key="7">
    <source>
        <dbReference type="EMBL" id="PSR31292.1"/>
    </source>
</evidence>
<keyword evidence="4" id="KW-0238">DNA-binding</keyword>
<evidence type="ECO:0000256" key="2">
    <source>
        <dbReference type="ARBA" id="ARBA00022840"/>
    </source>
</evidence>
<dbReference type="InterPro" id="IPR058031">
    <property type="entry name" value="AAA_lid_NorR"/>
</dbReference>
<protein>
    <submittedName>
        <fullName evidence="7">Sigma-54-dependent Fis family transcriptional regulator</fullName>
    </submittedName>
</protein>
<dbReference type="InterPro" id="IPR029016">
    <property type="entry name" value="GAF-like_dom_sf"/>
</dbReference>
<dbReference type="SUPFAM" id="SSF52540">
    <property type="entry name" value="P-loop containing nucleoside triphosphate hydrolases"/>
    <property type="match status" value="1"/>
</dbReference>
<feature type="domain" description="Sigma-54 factor interaction" evidence="6">
    <location>
        <begin position="352"/>
        <end position="582"/>
    </location>
</feature>
<dbReference type="InterPro" id="IPR009057">
    <property type="entry name" value="Homeodomain-like_sf"/>
</dbReference>
<evidence type="ECO:0000256" key="5">
    <source>
        <dbReference type="ARBA" id="ARBA00023163"/>
    </source>
</evidence>
<dbReference type="SMART" id="SM00382">
    <property type="entry name" value="AAA"/>
    <property type="match status" value="1"/>
</dbReference>
<dbReference type="InterPro" id="IPR025943">
    <property type="entry name" value="Sigma_54_int_dom_ATP-bd_2"/>
</dbReference>
<dbReference type="InterPro" id="IPR003018">
    <property type="entry name" value="GAF"/>
</dbReference>
<dbReference type="SUPFAM" id="SSF46689">
    <property type="entry name" value="Homeodomain-like"/>
    <property type="match status" value="1"/>
</dbReference>
<dbReference type="Pfam" id="PF25601">
    <property type="entry name" value="AAA_lid_14"/>
    <property type="match status" value="1"/>
</dbReference>
<dbReference type="Gene3D" id="3.40.50.300">
    <property type="entry name" value="P-loop containing nucleotide triphosphate hydrolases"/>
    <property type="match status" value="1"/>
</dbReference>
<dbReference type="FunFam" id="3.40.50.300:FF:000006">
    <property type="entry name" value="DNA-binding transcriptional regulator NtrC"/>
    <property type="match status" value="1"/>
</dbReference>
<dbReference type="AlphaFoldDB" id="A0A2T2X9X9"/>
<dbReference type="InterPro" id="IPR003593">
    <property type="entry name" value="AAA+_ATPase"/>
</dbReference>
<dbReference type="Gene3D" id="3.30.450.40">
    <property type="match status" value="1"/>
</dbReference>
<proteinExistence type="predicted"/>
<reference evidence="7 8" key="1">
    <citation type="journal article" date="2014" name="BMC Genomics">
        <title>Comparison of environmental and isolate Sulfobacillus genomes reveals diverse carbon, sulfur, nitrogen, and hydrogen metabolisms.</title>
        <authorList>
            <person name="Justice N.B."/>
            <person name="Norman A."/>
            <person name="Brown C.T."/>
            <person name="Singh A."/>
            <person name="Thomas B.C."/>
            <person name="Banfield J.F."/>
        </authorList>
    </citation>
    <scope>NUCLEOTIDE SEQUENCE [LARGE SCALE GENOMIC DNA]</scope>
    <source>
        <strain evidence="7">AMDSBA1</strain>
    </source>
</reference>
<evidence type="ECO:0000256" key="4">
    <source>
        <dbReference type="ARBA" id="ARBA00023125"/>
    </source>
</evidence>
<dbReference type="Gene3D" id="1.10.10.60">
    <property type="entry name" value="Homeodomain-like"/>
    <property type="match status" value="1"/>
</dbReference>
<keyword evidence="2" id="KW-0067">ATP-binding</keyword>
<dbReference type="Proteomes" id="UP000242699">
    <property type="component" value="Unassembled WGS sequence"/>
</dbReference>
<dbReference type="InterPro" id="IPR002078">
    <property type="entry name" value="Sigma_54_int"/>
</dbReference>
<keyword evidence="5" id="KW-0804">Transcription</keyword>
<evidence type="ECO:0000256" key="3">
    <source>
        <dbReference type="ARBA" id="ARBA00023015"/>
    </source>
</evidence>
<dbReference type="PROSITE" id="PS00675">
    <property type="entry name" value="SIGMA54_INTERACT_1"/>
    <property type="match status" value="1"/>
</dbReference>
<dbReference type="EMBL" id="PXYT01000003">
    <property type="protein sequence ID" value="PSR31292.1"/>
    <property type="molecule type" value="Genomic_DNA"/>
</dbReference>
<dbReference type="GO" id="GO:0043565">
    <property type="term" value="F:sequence-specific DNA binding"/>
    <property type="evidence" value="ECO:0007669"/>
    <property type="project" value="InterPro"/>
</dbReference>
<name>A0A2T2X9X9_9FIRM</name>
<evidence type="ECO:0000313" key="8">
    <source>
        <dbReference type="Proteomes" id="UP000242699"/>
    </source>
</evidence>
<dbReference type="CDD" id="cd00009">
    <property type="entry name" value="AAA"/>
    <property type="match status" value="1"/>
</dbReference>
<dbReference type="Pfam" id="PF00158">
    <property type="entry name" value="Sigma54_activat"/>
    <property type="match status" value="1"/>
</dbReference>
<organism evidence="7 8">
    <name type="scientific">Sulfobacillus benefaciens</name>
    <dbReference type="NCBI Taxonomy" id="453960"/>
    <lineage>
        <taxon>Bacteria</taxon>
        <taxon>Bacillati</taxon>
        <taxon>Bacillota</taxon>
        <taxon>Clostridia</taxon>
        <taxon>Eubacteriales</taxon>
        <taxon>Clostridiales Family XVII. Incertae Sedis</taxon>
        <taxon>Sulfobacillus</taxon>
    </lineage>
</organism>
<gene>
    <name evidence="7" type="ORF">C7B43_02680</name>
</gene>
<dbReference type="GO" id="GO:0005524">
    <property type="term" value="F:ATP binding"/>
    <property type="evidence" value="ECO:0007669"/>
    <property type="project" value="UniProtKB-KW"/>
</dbReference>
<dbReference type="PROSITE" id="PS50045">
    <property type="entry name" value="SIGMA54_INTERACT_4"/>
    <property type="match status" value="1"/>
</dbReference>
<dbReference type="Pfam" id="PF01590">
    <property type="entry name" value="GAF"/>
    <property type="match status" value="1"/>
</dbReference>
<dbReference type="InterPro" id="IPR025662">
    <property type="entry name" value="Sigma_54_int_dom_ATP-bd_1"/>
</dbReference>